<evidence type="ECO:0000256" key="9">
    <source>
        <dbReference type="SAM" id="Phobius"/>
    </source>
</evidence>
<evidence type="ECO:0000256" key="2">
    <source>
        <dbReference type="ARBA" id="ARBA00005580"/>
    </source>
</evidence>
<evidence type="ECO:0000259" key="10">
    <source>
        <dbReference type="PROSITE" id="PS50893"/>
    </source>
</evidence>
<evidence type="ECO:0000313" key="12">
    <source>
        <dbReference type="EMBL" id="VEU23423.1"/>
    </source>
</evidence>
<keyword evidence="13" id="KW-1185">Reference proteome</keyword>
<feature type="domain" description="ABC transporter" evidence="10">
    <location>
        <begin position="434"/>
        <end position="675"/>
    </location>
</feature>
<keyword evidence="6 9" id="KW-1133">Transmembrane helix</keyword>
<dbReference type="GO" id="GO:0015421">
    <property type="term" value="F:ABC-type oligopeptide transporter activity"/>
    <property type="evidence" value="ECO:0007669"/>
    <property type="project" value="TreeGrafter"/>
</dbReference>
<evidence type="ECO:0000256" key="7">
    <source>
        <dbReference type="ARBA" id="ARBA00023136"/>
    </source>
</evidence>
<keyword evidence="4" id="KW-0547">Nucleotide-binding</keyword>
<dbReference type="GO" id="GO:0005743">
    <property type="term" value="C:mitochondrial inner membrane"/>
    <property type="evidence" value="ECO:0007669"/>
    <property type="project" value="TreeGrafter"/>
</dbReference>
<organism evidence="12 13">
    <name type="scientific">Brettanomyces naardenensis</name>
    <name type="common">Yeast</name>
    <dbReference type="NCBI Taxonomy" id="13370"/>
    <lineage>
        <taxon>Eukaryota</taxon>
        <taxon>Fungi</taxon>
        <taxon>Dikarya</taxon>
        <taxon>Ascomycota</taxon>
        <taxon>Saccharomycotina</taxon>
        <taxon>Pichiomycetes</taxon>
        <taxon>Pichiales</taxon>
        <taxon>Pichiaceae</taxon>
        <taxon>Brettanomyces</taxon>
    </lineage>
</organism>
<dbReference type="GO" id="GO:0016887">
    <property type="term" value="F:ATP hydrolysis activity"/>
    <property type="evidence" value="ECO:0007669"/>
    <property type="project" value="InterPro"/>
</dbReference>
<feature type="compositionally biased region" description="Basic and acidic residues" evidence="8">
    <location>
        <begin position="39"/>
        <end position="66"/>
    </location>
</feature>
<keyword evidence="5" id="KW-0067">ATP-binding</keyword>
<sequence length="899" mass="100968">MGRRVLVGALGLGSHREQFRQSFLAASVFCRQFSSSTGRRQDPGYETIHNEKSKVGETRKVPEKGSKPRAKKRRKTWMERYFGLTVEQQNEAGFGEVKRLLQLAKRDSKLFAVAIFLLVISAAIVMALPKITGSILDATREYSTLQDIQLFGLSLNQFLLAMAGLLLLSTFTTFGRIIILRVLGEKLVARLRSRIMKKTLRQDMSFFDENKVGDLISRLSSDAYVVSRSVTQNLSDGIKHSIVGASSITMMFILSPKLSLILLAFGPPLVFASYIYGLKIRAISRELQQSTGSLTKVAEEQLNSIKTIQSFTAESKELHRYDNQIRDVFRISYKDALTNATFFASTGIMGNITFLLTLGVGTYFVMGGAMTVGDLTAYLMYTEYCGSATFGIANFYTELFKGAGAASRLFELLDKEPLIDEVTGEKITSSKGHIKFEDVCFKYPTRPDNEIFHNLNFEIKAGSNVCIVGPSGRGKSTIASLLLRFYNPDSGKITIDGEDITKYSVHSIRQIIGFVQQEPVLMPGTIRDNIKYGMPPNVKVTGDMIEWAAAKANCDFINQLPDRYDTDIGPRGSLLSGGQKQKVAIARCLIKEPSVMLLDEATSALDSKSENAINTTLTRLLRGHSMTTISIAHRLSTIERCDEVLVLGYDGQIVEQGKFAELYADEASRLYKLLNEVSKKDVLEQEEEKKRKEHEVKVKEEQALKDCKDKPTVLSKEELEKKELEDRELFSESFREETDALKDVFRQKLIIPQHMGNEDVVMQVAADREEVEKDEALKEQKKKDEEDKTHEQGIEEERNEQPSEVEDIKEAVPGFELKKRPGAGEEEAEEKEEPEHENIDKKNESEQSITEKENNNKEEGSAQNETRKDGEFHVDQNGKRNGDTGHVPTKPERQPIAVQ</sequence>
<feature type="region of interest" description="Disordered" evidence="8">
    <location>
        <begin position="756"/>
        <end position="899"/>
    </location>
</feature>
<dbReference type="AlphaFoldDB" id="A0A448YR66"/>
<evidence type="ECO:0000256" key="1">
    <source>
        <dbReference type="ARBA" id="ARBA00004141"/>
    </source>
</evidence>
<dbReference type="InParanoid" id="A0A448YR66"/>
<dbReference type="InterPro" id="IPR003439">
    <property type="entry name" value="ABC_transporter-like_ATP-bd"/>
</dbReference>
<dbReference type="InterPro" id="IPR011527">
    <property type="entry name" value="ABC1_TM_dom"/>
</dbReference>
<protein>
    <submittedName>
        <fullName evidence="12">DEKNAAC104494</fullName>
    </submittedName>
</protein>
<evidence type="ECO:0000259" key="11">
    <source>
        <dbReference type="PROSITE" id="PS50929"/>
    </source>
</evidence>
<dbReference type="SUPFAM" id="SSF52540">
    <property type="entry name" value="P-loop containing nucleoside triphosphate hydrolases"/>
    <property type="match status" value="1"/>
</dbReference>
<dbReference type="PANTHER" id="PTHR43394:SF2">
    <property type="entry name" value="ATP-DEPENDENT PERMEASE MDL2, MITOCHONDRIAL"/>
    <property type="match status" value="1"/>
</dbReference>
<feature type="transmembrane region" description="Helical" evidence="9">
    <location>
        <begin position="260"/>
        <end position="278"/>
    </location>
</feature>
<dbReference type="GO" id="GO:0005524">
    <property type="term" value="F:ATP binding"/>
    <property type="evidence" value="ECO:0007669"/>
    <property type="project" value="UniProtKB-KW"/>
</dbReference>
<comment type="subcellular location">
    <subcellularLocation>
        <location evidence="1">Membrane</location>
        <topology evidence="1">Multi-pass membrane protein</topology>
    </subcellularLocation>
</comment>
<feature type="transmembrane region" description="Helical" evidence="9">
    <location>
        <begin position="340"/>
        <end position="366"/>
    </location>
</feature>
<feature type="domain" description="ABC transmembrane type-1" evidence="11">
    <location>
        <begin position="112"/>
        <end position="401"/>
    </location>
</feature>
<dbReference type="FunFam" id="3.40.50.300:FF:000218">
    <property type="entry name" value="Multidrug ABC transporter ATP-binding protein"/>
    <property type="match status" value="1"/>
</dbReference>
<dbReference type="InterPro" id="IPR027417">
    <property type="entry name" value="P-loop_NTPase"/>
</dbReference>
<evidence type="ECO:0000256" key="8">
    <source>
        <dbReference type="SAM" id="MobiDB-lite"/>
    </source>
</evidence>
<evidence type="ECO:0000256" key="5">
    <source>
        <dbReference type="ARBA" id="ARBA00022840"/>
    </source>
</evidence>
<evidence type="ECO:0000313" key="13">
    <source>
        <dbReference type="Proteomes" id="UP000290900"/>
    </source>
</evidence>
<comment type="similarity">
    <text evidence="2">Belongs to the ABC transporter superfamily. ABCB family. Mitochondrial peptide exporter (TC 3.A.1.212) subfamily.</text>
</comment>
<dbReference type="PROSITE" id="PS50893">
    <property type="entry name" value="ABC_TRANSPORTER_2"/>
    <property type="match status" value="1"/>
</dbReference>
<keyword evidence="3 9" id="KW-0812">Transmembrane</keyword>
<reference evidence="12 13" key="1">
    <citation type="submission" date="2018-12" db="EMBL/GenBank/DDBJ databases">
        <authorList>
            <person name="Tiukova I."/>
            <person name="Dainat J."/>
        </authorList>
    </citation>
    <scope>NUCLEOTIDE SEQUENCE [LARGE SCALE GENOMIC DNA]</scope>
</reference>
<feature type="region of interest" description="Disordered" evidence="8">
    <location>
        <begin position="35"/>
        <end position="72"/>
    </location>
</feature>
<proteinExistence type="inferred from homology"/>
<dbReference type="InterPro" id="IPR003593">
    <property type="entry name" value="AAA+_ATPase"/>
</dbReference>
<dbReference type="InterPro" id="IPR017871">
    <property type="entry name" value="ABC_transporter-like_CS"/>
</dbReference>
<dbReference type="SMART" id="SM00382">
    <property type="entry name" value="AAA"/>
    <property type="match status" value="1"/>
</dbReference>
<feature type="transmembrane region" description="Helical" evidence="9">
    <location>
        <begin position="110"/>
        <end position="128"/>
    </location>
</feature>
<dbReference type="CDD" id="cd18573">
    <property type="entry name" value="ABC_6TM_ABCB10_like"/>
    <property type="match status" value="1"/>
</dbReference>
<dbReference type="EMBL" id="CAACVR010000045">
    <property type="protein sequence ID" value="VEU23423.1"/>
    <property type="molecule type" value="Genomic_DNA"/>
</dbReference>
<accession>A0A448YR66</accession>
<dbReference type="InterPro" id="IPR039421">
    <property type="entry name" value="Type_1_exporter"/>
</dbReference>
<feature type="compositionally biased region" description="Basic and acidic residues" evidence="8">
    <location>
        <begin position="766"/>
        <end position="823"/>
    </location>
</feature>
<dbReference type="PROSITE" id="PS50929">
    <property type="entry name" value="ABC_TM1F"/>
    <property type="match status" value="1"/>
</dbReference>
<dbReference type="Gene3D" id="3.40.50.300">
    <property type="entry name" value="P-loop containing nucleotide triphosphate hydrolases"/>
    <property type="match status" value="1"/>
</dbReference>
<dbReference type="Pfam" id="PF00664">
    <property type="entry name" value="ABC_membrane"/>
    <property type="match status" value="1"/>
</dbReference>
<dbReference type="Pfam" id="PF00005">
    <property type="entry name" value="ABC_tran"/>
    <property type="match status" value="1"/>
</dbReference>
<dbReference type="InterPro" id="IPR036640">
    <property type="entry name" value="ABC1_TM_sf"/>
</dbReference>
<dbReference type="GO" id="GO:0090374">
    <property type="term" value="P:oligopeptide export from mitochondrion"/>
    <property type="evidence" value="ECO:0007669"/>
    <property type="project" value="TreeGrafter"/>
</dbReference>
<gene>
    <name evidence="12" type="ORF">BRENAR_LOCUS4153</name>
</gene>
<dbReference type="SUPFAM" id="SSF90123">
    <property type="entry name" value="ABC transporter transmembrane region"/>
    <property type="match status" value="1"/>
</dbReference>
<dbReference type="PANTHER" id="PTHR43394">
    <property type="entry name" value="ATP-DEPENDENT PERMEASE MDL1, MITOCHONDRIAL"/>
    <property type="match status" value="1"/>
</dbReference>
<dbReference type="Proteomes" id="UP000290900">
    <property type="component" value="Unassembled WGS sequence"/>
</dbReference>
<feature type="region of interest" description="Disordered" evidence="8">
    <location>
        <begin position="683"/>
        <end position="702"/>
    </location>
</feature>
<keyword evidence="7 9" id="KW-0472">Membrane</keyword>
<dbReference type="STRING" id="13370.A0A448YR66"/>
<evidence type="ECO:0000256" key="4">
    <source>
        <dbReference type="ARBA" id="ARBA00022741"/>
    </source>
</evidence>
<dbReference type="PROSITE" id="PS00211">
    <property type="entry name" value="ABC_TRANSPORTER_1"/>
    <property type="match status" value="1"/>
</dbReference>
<evidence type="ECO:0000256" key="3">
    <source>
        <dbReference type="ARBA" id="ARBA00022692"/>
    </source>
</evidence>
<feature type="transmembrane region" description="Helical" evidence="9">
    <location>
        <begin position="158"/>
        <end position="184"/>
    </location>
</feature>
<dbReference type="OrthoDB" id="6500128at2759"/>
<dbReference type="FunCoup" id="A0A448YR66">
    <property type="interactions" value="569"/>
</dbReference>
<dbReference type="Gene3D" id="1.20.1560.10">
    <property type="entry name" value="ABC transporter type 1, transmembrane domain"/>
    <property type="match status" value="1"/>
</dbReference>
<name>A0A448YR66_BRENA</name>
<feature type="compositionally biased region" description="Basic and acidic residues" evidence="8">
    <location>
        <begin position="833"/>
        <end position="893"/>
    </location>
</feature>
<evidence type="ECO:0000256" key="6">
    <source>
        <dbReference type="ARBA" id="ARBA00022989"/>
    </source>
</evidence>